<organism evidence="1 2">
    <name type="scientific">Thermotalea metallivorans</name>
    <dbReference type="NCBI Taxonomy" id="520762"/>
    <lineage>
        <taxon>Bacteria</taxon>
        <taxon>Bacillati</taxon>
        <taxon>Bacillota</taxon>
        <taxon>Clostridia</taxon>
        <taxon>Peptostreptococcales</taxon>
        <taxon>Thermotaleaceae</taxon>
        <taxon>Thermotalea</taxon>
    </lineage>
</organism>
<dbReference type="Proteomes" id="UP000070456">
    <property type="component" value="Unassembled WGS sequence"/>
</dbReference>
<gene>
    <name evidence="1" type="ORF">AN619_08810</name>
</gene>
<comment type="caution">
    <text evidence="1">The sequence shown here is derived from an EMBL/GenBank/DDBJ whole genome shotgun (WGS) entry which is preliminary data.</text>
</comment>
<evidence type="ECO:0000313" key="2">
    <source>
        <dbReference type="Proteomes" id="UP000070456"/>
    </source>
</evidence>
<dbReference type="EMBL" id="LOEE01000023">
    <property type="protein sequence ID" value="KXG76722.1"/>
    <property type="molecule type" value="Genomic_DNA"/>
</dbReference>
<proteinExistence type="predicted"/>
<keyword evidence="2" id="KW-1185">Reference proteome</keyword>
<accession>A0A140L847</accession>
<name>A0A140L847_9FIRM</name>
<protein>
    <submittedName>
        <fullName evidence="1">Uncharacterized protein</fullName>
    </submittedName>
</protein>
<reference evidence="1 2" key="1">
    <citation type="submission" date="2015-12" db="EMBL/GenBank/DDBJ databases">
        <title>Draft genome sequence of the thermoanaerobe Thermotalea metallivorans, an isolate from the runoff channel of the Great Artesian Basin, Australia.</title>
        <authorList>
            <person name="Patel B.K."/>
        </authorList>
    </citation>
    <scope>NUCLEOTIDE SEQUENCE [LARGE SCALE GENOMIC DNA]</scope>
    <source>
        <strain evidence="1 2">B2-1</strain>
    </source>
</reference>
<sequence length="127" mass="14942">MFLFIFPNNAFADNNNSQYAPGFTTKGELIKFLKENNVPKDKQEVLIEKLENNQLWDVYDPEKRKAVPDDFYVFNPEEGNQTRYYRFEDGSFIKIENTLNDSIKIDGSEKNNKLLKEKHHFTSNVVI</sequence>
<evidence type="ECO:0000313" key="1">
    <source>
        <dbReference type="EMBL" id="KXG76722.1"/>
    </source>
</evidence>
<dbReference type="AlphaFoldDB" id="A0A140L847"/>